<evidence type="ECO:0000313" key="3">
    <source>
        <dbReference type="Proteomes" id="UP000619244"/>
    </source>
</evidence>
<protein>
    <submittedName>
        <fullName evidence="2">Uncharacterized protein</fullName>
    </submittedName>
</protein>
<organism evidence="2 3">
    <name type="scientific">Streptomyces minutiscleroticus</name>
    <dbReference type="NCBI Taxonomy" id="68238"/>
    <lineage>
        <taxon>Bacteria</taxon>
        <taxon>Bacillati</taxon>
        <taxon>Actinomycetota</taxon>
        <taxon>Actinomycetes</taxon>
        <taxon>Kitasatosporales</taxon>
        <taxon>Streptomycetaceae</taxon>
        <taxon>Streptomyces</taxon>
    </lineage>
</organism>
<feature type="region of interest" description="Disordered" evidence="1">
    <location>
        <begin position="35"/>
        <end position="54"/>
    </location>
</feature>
<evidence type="ECO:0000256" key="1">
    <source>
        <dbReference type="SAM" id="MobiDB-lite"/>
    </source>
</evidence>
<feature type="region of interest" description="Disordered" evidence="1">
    <location>
        <begin position="1"/>
        <end position="25"/>
    </location>
</feature>
<accession>A0A918KCY9</accession>
<comment type="caution">
    <text evidence="2">The sequence shown here is derived from an EMBL/GenBank/DDBJ whole genome shotgun (WGS) entry which is preliminary data.</text>
</comment>
<dbReference type="EMBL" id="BMVU01000002">
    <property type="protein sequence ID" value="GGX57540.1"/>
    <property type="molecule type" value="Genomic_DNA"/>
</dbReference>
<reference evidence="2" key="2">
    <citation type="submission" date="2020-09" db="EMBL/GenBank/DDBJ databases">
        <authorList>
            <person name="Sun Q."/>
            <person name="Ohkuma M."/>
        </authorList>
    </citation>
    <scope>NUCLEOTIDE SEQUENCE</scope>
    <source>
        <strain evidence="2">JCM 4790</strain>
    </source>
</reference>
<proteinExistence type="predicted"/>
<name>A0A918KCY9_9ACTN</name>
<gene>
    <name evidence="2" type="ORF">GCM10010358_09600</name>
</gene>
<dbReference type="Proteomes" id="UP000619244">
    <property type="component" value="Unassembled WGS sequence"/>
</dbReference>
<dbReference type="AlphaFoldDB" id="A0A918KCY9"/>
<feature type="compositionally biased region" description="Basic and acidic residues" evidence="1">
    <location>
        <begin position="10"/>
        <end position="22"/>
    </location>
</feature>
<sequence>MGEEGEKEEEVWRGREGRREKGTAAAVVRVRKDGDRRRPGYRFGPDQFGCQDLRPRQNPEFELELEPKWLTLC</sequence>
<reference evidence="2" key="1">
    <citation type="journal article" date="2014" name="Int. J. Syst. Evol. Microbiol.">
        <title>Complete genome sequence of Corynebacterium casei LMG S-19264T (=DSM 44701T), isolated from a smear-ripened cheese.</title>
        <authorList>
            <consortium name="US DOE Joint Genome Institute (JGI-PGF)"/>
            <person name="Walter F."/>
            <person name="Albersmeier A."/>
            <person name="Kalinowski J."/>
            <person name="Ruckert C."/>
        </authorList>
    </citation>
    <scope>NUCLEOTIDE SEQUENCE</scope>
    <source>
        <strain evidence="2">JCM 4790</strain>
    </source>
</reference>
<evidence type="ECO:0000313" key="2">
    <source>
        <dbReference type="EMBL" id="GGX57540.1"/>
    </source>
</evidence>
<keyword evidence="3" id="KW-1185">Reference proteome</keyword>